<evidence type="ECO:0000313" key="4">
    <source>
        <dbReference type="EMBL" id="GAB0057988.1"/>
    </source>
</evidence>
<evidence type="ECO:0000256" key="1">
    <source>
        <dbReference type="ARBA" id="ARBA00010990"/>
    </source>
</evidence>
<dbReference type="InterPro" id="IPR008278">
    <property type="entry name" value="4-PPantetheinyl_Trfase_dom"/>
</dbReference>
<dbReference type="Pfam" id="PF01648">
    <property type="entry name" value="ACPS"/>
    <property type="match status" value="1"/>
</dbReference>
<dbReference type="RefSeq" id="WP_420905670.1">
    <property type="nucleotide sequence ID" value="NZ_BAAFGK010000004.1"/>
</dbReference>
<comment type="caution">
    <text evidence="4">The sequence shown here is derived from an EMBL/GenBank/DDBJ whole genome shotgun (WGS) entry which is preliminary data.</text>
</comment>
<dbReference type="Gene3D" id="3.90.470.20">
    <property type="entry name" value="4'-phosphopantetheinyl transferase domain"/>
    <property type="match status" value="1"/>
</dbReference>
<gene>
    <name evidence="4" type="ORF">SIID45300_02323</name>
</gene>
<dbReference type="InterPro" id="IPR037143">
    <property type="entry name" value="4-PPantetheinyl_Trfase_dom_sf"/>
</dbReference>
<dbReference type="PANTHER" id="PTHR12215">
    <property type="entry name" value="PHOSPHOPANTETHEINE TRANSFERASE"/>
    <property type="match status" value="1"/>
</dbReference>
<reference evidence="4 5" key="1">
    <citation type="submission" date="2024-05" db="EMBL/GenBank/DDBJ databases">
        <authorList>
            <consortium name="Candidatus Magnetaquicoccaceae bacterium FCR-1 genome sequencing consortium"/>
            <person name="Shimoshige H."/>
            <person name="Shimamura S."/>
            <person name="Taoka A."/>
            <person name="Kobayashi H."/>
            <person name="Maekawa T."/>
        </authorList>
    </citation>
    <scope>NUCLEOTIDE SEQUENCE [LARGE SCALE GENOMIC DNA]</scope>
    <source>
        <strain evidence="4 5">FCR-1</strain>
    </source>
</reference>
<keyword evidence="2" id="KW-0808">Transferase</keyword>
<evidence type="ECO:0000256" key="2">
    <source>
        <dbReference type="ARBA" id="ARBA00022679"/>
    </source>
</evidence>
<organism evidence="4 5">
    <name type="scientific">Candidatus Magnetaquiglobus chichijimensis</name>
    <dbReference type="NCBI Taxonomy" id="3141448"/>
    <lineage>
        <taxon>Bacteria</taxon>
        <taxon>Pseudomonadati</taxon>
        <taxon>Pseudomonadota</taxon>
        <taxon>Magnetococcia</taxon>
        <taxon>Magnetococcales</taxon>
        <taxon>Candidatus Magnetaquicoccaceae</taxon>
        <taxon>Candidatus Magnetaquiglobus</taxon>
    </lineage>
</organism>
<protein>
    <recommendedName>
        <fullName evidence="3">4'-phosphopantetheinyl transferase domain-containing protein</fullName>
    </recommendedName>
</protein>
<name>A0ABQ0CAS8_9PROT</name>
<evidence type="ECO:0000259" key="3">
    <source>
        <dbReference type="Pfam" id="PF01648"/>
    </source>
</evidence>
<dbReference type="PANTHER" id="PTHR12215:SF10">
    <property type="entry name" value="L-AMINOADIPATE-SEMIALDEHYDE DEHYDROGENASE-PHOSPHOPANTETHEINYL TRANSFERASE"/>
    <property type="match status" value="1"/>
</dbReference>
<dbReference type="InterPro" id="IPR050559">
    <property type="entry name" value="P-Pant_transferase_sf"/>
</dbReference>
<accession>A0ABQ0CAS8</accession>
<proteinExistence type="inferred from homology"/>
<dbReference type="Proteomes" id="UP001628193">
    <property type="component" value="Unassembled WGS sequence"/>
</dbReference>
<feature type="domain" description="4'-phosphopantetheinyl transferase" evidence="3">
    <location>
        <begin position="104"/>
        <end position="174"/>
    </location>
</feature>
<dbReference type="SUPFAM" id="SSF56214">
    <property type="entry name" value="4'-phosphopantetheinyl transferase"/>
    <property type="match status" value="2"/>
</dbReference>
<dbReference type="EMBL" id="BAAFGK010000004">
    <property type="protein sequence ID" value="GAB0057988.1"/>
    <property type="molecule type" value="Genomic_DNA"/>
</dbReference>
<reference evidence="4 5" key="2">
    <citation type="submission" date="2024-09" db="EMBL/GenBank/DDBJ databases">
        <title>Draft genome sequence of Candidatus Magnetaquicoccaceae bacterium FCR-1.</title>
        <authorList>
            <person name="Shimoshige H."/>
            <person name="Shimamura S."/>
            <person name="Taoka A."/>
            <person name="Kobayashi H."/>
            <person name="Maekawa T."/>
        </authorList>
    </citation>
    <scope>NUCLEOTIDE SEQUENCE [LARGE SCALE GENOMIC DNA]</scope>
    <source>
        <strain evidence="4 5">FCR-1</strain>
    </source>
</reference>
<sequence>MIRVLAADNATPLPESIREELLTSLPAAMHPAIQRYKRWQDRQAALLGKWLVRQALLAEHHPGHTLQSWRLGPFGKPSVAEDIFFNISHTDGLVLCAVTRVGEIGIDCERIRPLDLHDFERLFPRDAWEEIEAATDPFLAFFDAWTRREALLKADGRGLSFPLEHLRITGNRGTVGENGNHWSILPVAVPIGLCCHVALASPKRGSSLLPPTFFEDQDPPITLEPLWKSAI</sequence>
<keyword evidence="5" id="KW-1185">Reference proteome</keyword>
<evidence type="ECO:0000313" key="5">
    <source>
        <dbReference type="Proteomes" id="UP001628193"/>
    </source>
</evidence>
<comment type="similarity">
    <text evidence="1">Belongs to the P-Pant transferase superfamily. Gsp/Sfp/HetI/AcpT family.</text>
</comment>